<sequence>MFVFQLHHLKILMIAKFIVLVVLQVIQVQDVLLFQLNEKYLVDRASQITIEGQFVVGWIFLYFKSYLTASKCLQLLYDAKNTSHYVLLIIQLLQMQNQLYKDVKIYICFVHQESCWISNLHVNILSQLILKNLLQQLIIIEQLNKKNNFNLLFVKTIQAFAQKLILRVFALELNNLAFQITFKMDA</sequence>
<evidence type="ECO:0000313" key="2">
    <source>
        <dbReference type="Proteomes" id="UP000692954"/>
    </source>
</evidence>
<organism evidence="1 2">
    <name type="scientific">Paramecium sonneborni</name>
    <dbReference type="NCBI Taxonomy" id="65129"/>
    <lineage>
        <taxon>Eukaryota</taxon>
        <taxon>Sar</taxon>
        <taxon>Alveolata</taxon>
        <taxon>Ciliophora</taxon>
        <taxon>Intramacronucleata</taxon>
        <taxon>Oligohymenophorea</taxon>
        <taxon>Peniculida</taxon>
        <taxon>Parameciidae</taxon>
        <taxon>Paramecium</taxon>
    </lineage>
</organism>
<accession>A0A8S1NKB0</accession>
<reference evidence="1" key="1">
    <citation type="submission" date="2021-01" db="EMBL/GenBank/DDBJ databases">
        <authorList>
            <consortium name="Genoscope - CEA"/>
            <person name="William W."/>
        </authorList>
    </citation>
    <scope>NUCLEOTIDE SEQUENCE</scope>
</reference>
<dbReference type="Proteomes" id="UP000692954">
    <property type="component" value="Unassembled WGS sequence"/>
</dbReference>
<evidence type="ECO:0000313" key="1">
    <source>
        <dbReference type="EMBL" id="CAD8089883.1"/>
    </source>
</evidence>
<name>A0A8S1NKB0_9CILI</name>
<proteinExistence type="predicted"/>
<protein>
    <submittedName>
        <fullName evidence="1">Uncharacterized protein</fullName>
    </submittedName>
</protein>
<comment type="caution">
    <text evidence="1">The sequence shown here is derived from an EMBL/GenBank/DDBJ whole genome shotgun (WGS) entry which is preliminary data.</text>
</comment>
<gene>
    <name evidence="1" type="ORF">PSON_ATCC_30995.1.T0550019</name>
</gene>
<keyword evidence="2" id="KW-1185">Reference proteome</keyword>
<dbReference type="AlphaFoldDB" id="A0A8S1NKB0"/>
<dbReference type="EMBL" id="CAJJDN010000055">
    <property type="protein sequence ID" value="CAD8089883.1"/>
    <property type="molecule type" value="Genomic_DNA"/>
</dbReference>